<proteinExistence type="predicted"/>
<feature type="compositionally biased region" description="Low complexity" evidence="1">
    <location>
        <begin position="254"/>
        <end position="266"/>
    </location>
</feature>
<feature type="region of interest" description="Disordered" evidence="1">
    <location>
        <begin position="237"/>
        <end position="370"/>
    </location>
</feature>
<evidence type="ECO:0000256" key="2">
    <source>
        <dbReference type="SAM" id="Phobius"/>
    </source>
</evidence>
<dbReference type="SUPFAM" id="SSF52058">
    <property type="entry name" value="L domain-like"/>
    <property type="match status" value="1"/>
</dbReference>
<reference evidence="4 5" key="1">
    <citation type="submission" date="2019-04" db="EMBL/GenBank/DDBJ databases">
        <title>Friends and foes A comparative genomics study of 23 Aspergillus species from section Flavi.</title>
        <authorList>
            <consortium name="DOE Joint Genome Institute"/>
            <person name="Kjaerbolling I."/>
            <person name="Vesth T."/>
            <person name="Frisvad J.C."/>
            <person name="Nybo J.L."/>
            <person name="Theobald S."/>
            <person name="Kildgaard S."/>
            <person name="Isbrandt T."/>
            <person name="Kuo A."/>
            <person name="Sato A."/>
            <person name="Lyhne E.K."/>
            <person name="Kogle M.E."/>
            <person name="Wiebenga A."/>
            <person name="Kun R.S."/>
            <person name="Lubbers R.J."/>
            <person name="Makela M.R."/>
            <person name="Barry K."/>
            <person name="Chovatia M."/>
            <person name="Clum A."/>
            <person name="Daum C."/>
            <person name="Haridas S."/>
            <person name="He G."/>
            <person name="LaButti K."/>
            <person name="Lipzen A."/>
            <person name="Mondo S."/>
            <person name="Riley R."/>
            <person name="Salamov A."/>
            <person name="Simmons B.A."/>
            <person name="Magnuson J.K."/>
            <person name="Henrissat B."/>
            <person name="Mortensen U.H."/>
            <person name="Larsen T.O."/>
            <person name="Devries R.P."/>
            <person name="Grigoriev I.V."/>
            <person name="Machida M."/>
            <person name="Baker S.E."/>
            <person name="Andersen M.R."/>
        </authorList>
    </citation>
    <scope>NUCLEOTIDE SEQUENCE [LARGE SCALE GENOMIC DNA]</scope>
    <source>
        <strain evidence="4 5">IBT 18842</strain>
    </source>
</reference>
<keyword evidence="2" id="KW-0812">Transmembrane</keyword>
<dbReference type="Proteomes" id="UP000325780">
    <property type="component" value="Unassembled WGS sequence"/>
</dbReference>
<gene>
    <name evidence="4" type="ORF">BDV25DRAFT_143313</name>
</gene>
<feature type="compositionally biased region" description="Pro residues" evidence="1">
    <location>
        <begin position="281"/>
        <end position="290"/>
    </location>
</feature>
<dbReference type="Gene3D" id="3.80.20.20">
    <property type="entry name" value="Receptor L-domain"/>
    <property type="match status" value="1"/>
</dbReference>
<keyword evidence="2" id="KW-1133">Transmembrane helix</keyword>
<protein>
    <recommendedName>
        <fullName evidence="6">Receptor L-domain domain-containing protein</fullName>
    </recommendedName>
</protein>
<evidence type="ECO:0000256" key="1">
    <source>
        <dbReference type="SAM" id="MobiDB-lite"/>
    </source>
</evidence>
<accession>A0A5N6TKJ0</accession>
<keyword evidence="5" id="KW-1185">Reference proteome</keyword>
<dbReference type="AlphaFoldDB" id="A0A5N6TKJ0"/>
<keyword evidence="2" id="KW-0472">Membrane</keyword>
<evidence type="ECO:0000256" key="3">
    <source>
        <dbReference type="SAM" id="SignalP"/>
    </source>
</evidence>
<feature type="chain" id="PRO_5024913232" description="Receptor L-domain domain-containing protein" evidence="3">
    <location>
        <begin position="19"/>
        <end position="370"/>
    </location>
</feature>
<sequence length="370" mass="38647">MKVYQVVIGFLAVEFVVGDTCTARVEISSQTDADALNDCETIANSLTFSSSANGTISIPDVQDVKGPFTIEGTSSLNAVSANDLEKVTGPITIKDNKALNSVSLSGLEKAGGEVRVEGNEGLKEVKLDDLETVNGPLILKGEFDRISLSNLEHVYGETVIESTGSFLCSSLSKQADKNVFQSSYSCSEHASTSSLSPGAKAGIAVGVIIGVIIVLLALWLFIRRQRKRKRNMALAGAAAVGGDAEKGTEKGAQTSTVSSTTVSTPSGGTGVVGNGGIPRKPLSPPPPPTTVPAALVPGDRGSATPTNTDDPSLFLRPMPRRRPSESDVPMLDSENVHEAPPVEPGRRQEGLHELDAGPVSGRHQQAIHGE</sequence>
<evidence type="ECO:0008006" key="6">
    <source>
        <dbReference type="Google" id="ProtNLM"/>
    </source>
</evidence>
<feature type="compositionally biased region" description="Gly residues" evidence="1">
    <location>
        <begin position="267"/>
        <end position="276"/>
    </location>
</feature>
<dbReference type="EMBL" id="ML742239">
    <property type="protein sequence ID" value="KAE8146862.1"/>
    <property type="molecule type" value="Genomic_DNA"/>
</dbReference>
<keyword evidence="3" id="KW-0732">Signal</keyword>
<organism evidence="4 5">
    <name type="scientific">Aspergillus avenaceus</name>
    <dbReference type="NCBI Taxonomy" id="36643"/>
    <lineage>
        <taxon>Eukaryota</taxon>
        <taxon>Fungi</taxon>
        <taxon>Dikarya</taxon>
        <taxon>Ascomycota</taxon>
        <taxon>Pezizomycotina</taxon>
        <taxon>Eurotiomycetes</taxon>
        <taxon>Eurotiomycetidae</taxon>
        <taxon>Eurotiales</taxon>
        <taxon>Aspergillaceae</taxon>
        <taxon>Aspergillus</taxon>
        <taxon>Aspergillus subgen. Circumdati</taxon>
    </lineage>
</organism>
<dbReference type="InterPro" id="IPR036941">
    <property type="entry name" value="Rcpt_L-dom_sf"/>
</dbReference>
<feature type="transmembrane region" description="Helical" evidence="2">
    <location>
        <begin position="201"/>
        <end position="222"/>
    </location>
</feature>
<feature type="compositionally biased region" description="Basic and acidic residues" evidence="1">
    <location>
        <begin position="344"/>
        <end position="355"/>
    </location>
</feature>
<evidence type="ECO:0000313" key="5">
    <source>
        <dbReference type="Proteomes" id="UP000325780"/>
    </source>
</evidence>
<dbReference type="OrthoDB" id="536881at2759"/>
<evidence type="ECO:0000313" key="4">
    <source>
        <dbReference type="EMBL" id="KAE8146862.1"/>
    </source>
</evidence>
<name>A0A5N6TKJ0_ASPAV</name>
<feature type="signal peptide" evidence="3">
    <location>
        <begin position="1"/>
        <end position="18"/>
    </location>
</feature>